<comment type="caution">
    <text evidence="1">The sequence shown here is derived from an EMBL/GenBank/DDBJ whole genome shotgun (WGS) entry which is preliminary data.</text>
</comment>
<dbReference type="InterPro" id="IPR036691">
    <property type="entry name" value="Endo/exonu/phosph_ase_sf"/>
</dbReference>
<name>A0A8S3R0E6_MYTED</name>
<gene>
    <name evidence="1" type="ORF">MEDL_14642</name>
</gene>
<dbReference type="Gene3D" id="3.60.10.10">
    <property type="entry name" value="Endonuclease/exonuclease/phosphatase"/>
    <property type="match status" value="1"/>
</dbReference>
<dbReference type="OrthoDB" id="7476844at2759"/>
<dbReference type="Proteomes" id="UP000683360">
    <property type="component" value="Unassembled WGS sequence"/>
</dbReference>
<evidence type="ECO:0008006" key="3">
    <source>
        <dbReference type="Google" id="ProtNLM"/>
    </source>
</evidence>
<reference evidence="1" key="1">
    <citation type="submission" date="2021-03" db="EMBL/GenBank/DDBJ databases">
        <authorList>
            <person name="Bekaert M."/>
        </authorList>
    </citation>
    <scope>NUCLEOTIDE SEQUENCE</scope>
</reference>
<dbReference type="SUPFAM" id="SSF56219">
    <property type="entry name" value="DNase I-like"/>
    <property type="match status" value="1"/>
</dbReference>
<dbReference type="AlphaFoldDB" id="A0A8S3R0E6"/>
<protein>
    <recommendedName>
        <fullName evidence="3">Endonuclease/exonuclease/phosphatase domain-containing protein</fullName>
    </recommendedName>
</protein>
<evidence type="ECO:0000313" key="1">
    <source>
        <dbReference type="EMBL" id="CAG2200016.1"/>
    </source>
</evidence>
<organism evidence="1 2">
    <name type="scientific">Mytilus edulis</name>
    <name type="common">Blue mussel</name>
    <dbReference type="NCBI Taxonomy" id="6550"/>
    <lineage>
        <taxon>Eukaryota</taxon>
        <taxon>Metazoa</taxon>
        <taxon>Spiralia</taxon>
        <taxon>Lophotrochozoa</taxon>
        <taxon>Mollusca</taxon>
        <taxon>Bivalvia</taxon>
        <taxon>Autobranchia</taxon>
        <taxon>Pteriomorphia</taxon>
        <taxon>Mytilida</taxon>
        <taxon>Mytiloidea</taxon>
        <taxon>Mytilidae</taxon>
        <taxon>Mytilinae</taxon>
        <taxon>Mytilus</taxon>
    </lineage>
</organism>
<accession>A0A8S3R0E6</accession>
<evidence type="ECO:0000313" key="2">
    <source>
        <dbReference type="Proteomes" id="UP000683360"/>
    </source>
</evidence>
<sequence>MDHFTRCHDFNDQITNFQIPRGRGGVSILWPTEWSPFVKKLDDGNNRIIAVEILSNNKPICLVNAYMPTKKANSDFEYQEHLDILQSIVDKYEDTHSVLVCGDMNGTYLNDRNNSHDAKFKKFIKTNNMIIHPDMKSNQTFYHNDGRSSSQIDYITSNNA</sequence>
<proteinExistence type="predicted"/>
<dbReference type="EMBL" id="CAJPWZ010000730">
    <property type="protein sequence ID" value="CAG2200016.1"/>
    <property type="molecule type" value="Genomic_DNA"/>
</dbReference>
<keyword evidence="2" id="KW-1185">Reference proteome</keyword>